<name>X1K8W3_9ZZZZ</name>
<organism evidence="1">
    <name type="scientific">marine sediment metagenome</name>
    <dbReference type="NCBI Taxonomy" id="412755"/>
    <lineage>
        <taxon>unclassified sequences</taxon>
        <taxon>metagenomes</taxon>
        <taxon>ecological metagenomes</taxon>
    </lineage>
</organism>
<protein>
    <submittedName>
        <fullName evidence="1">Uncharacterized protein</fullName>
    </submittedName>
</protein>
<feature type="non-terminal residue" evidence="1">
    <location>
        <position position="170"/>
    </location>
</feature>
<comment type="caution">
    <text evidence="1">The sequence shown here is derived from an EMBL/GenBank/DDBJ whole genome shotgun (WGS) entry which is preliminary data.</text>
</comment>
<evidence type="ECO:0000313" key="1">
    <source>
        <dbReference type="EMBL" id="GAH78498.1"/>
    </source>
</evidence>
<dbReference type="EMBL" id="BARU01044512">
    <property type="protein sequence ID" value="GAH78498.1"/>
    <property type="molecule type" value="Genomic_DNA"/>
</dbReference>
<accession>X1K8W3</accession>
<sequence>GESALSPWWSAMPDACLAALVRHVGLGEVCSAGARRSALALPHARESVRTARELLRGSDVPFPVREHAMALVLAAGKAARLPGSGAPAQTYMRLSCALDLRALYHLERAELRALGCGRDDPPVQRLEAFRARAEQCGVFGRPHPPPLAPDPVRELGFREPRERHRALNAL</sequence>
<reference evidence="1" key="1">
    <citation type="journal article" date="2014" name="Front. Microbiol.">
        <title>High frequency of phylogenetically diverse reductive dehalogenase-homologous genes in deep subseafloor sedimentary metagenomes.</title>
        <authorList>
            <person name="Kawai M."/>
            <person name="Futagami T."/>
            <person name="Toyoda A."/>
            <person name="Takaki Y."/>
            <person name="Nishi S."/>
            <person name="Hori S."/>
            <person name="Arai W."/>
            <person name="Tsubouchi T."/>
            <person name="Morono Y."/>
            <person name="Uchiyama I."/>
            <person name="Ito T."/>
            <person name="Fujiyama A."/>
            <person name="Inagaki F."/>
            <person name="Takami H."/>
        </authorList>
    </citation>
    <scope>NUCLEOTIDE SEQUENCE</scope>
    <source>
        <strain evidence="1">Expedition CK06-06</strain>
    </source>
</reference>
<gene>
    <name evidence="1" type="ORF">S03H2_67859</name>
</gene>
<feature type="non-terminal residue" evidence="1">
    <location>
        <position position="1"/>
    </location>
</feature>
<proteinExistence type="predicted"/>
<dbReference type="AlphaFoldDB" id="X1K8W3"/>